<reference evidence="1" key="1">
    <citation type="submission" date="2008-03" db="EMBL/GenBank/DDBJ databases">
        <title>Complete sequence of Polynucleobacter necessarius STIR1.</title>
        <authorList>
            <consortium name="US DOE Joint Genome Institute"/>
            <person name="Copeland A."/>
            <person name="Lucas S."/>
            <person name="Lapidus A."/>
            <person name="Barry K."/>
            <person name="Detter J.C."/>
            <person name="Glavina del Rio T."/>
            <person name="Hammon N."/>
            <person name="Israni S."/>
            <person name="Dalin E."/>
            <person name="Tice H."/>
            <person name="Pitluck S."/>
            <person name="Chain P."/>
            <person name="Malfatti S."/>
            <person name="Shin M."/>
            <person name="Vergez L."/>
            <person name="Schmutz J."/>
            <person name="Larimer F."/>
            <person name="Land M."/>
            <person name="Hauser L."/>
            <person name="Kyrpides N."/>
            <person name="Kim E."/>
            <person name="Hahn M."/>
            <person name="Richardson P."/>
        </authorList>
    </citation>
    <scope>NUCLEOTIDE SEQUENCE [LARGE SCALE GENOMIC DNA]</scope>
    <source>
        <strain evidence="1">STIR1</strain>
    </source>
</reference>
<evidence type="ECO:0000313" key="1">
    <source>
        <dbReference type="EMBL" id="ACB44116.1"/>
    </source>
</evidence>
<protein>
    <submittedName>
        <fullName evidence="1">Uncharacterized protein</fullName>
    </submittedName>
</protein>
<accession>B1XUT9</accession>
<dbReference type="HOGENOM" id="CLU_3314397_0_0_4"/>
<dbReference type="AlphaFoldDB" id="B1XUT9"/>
<name>B1XUT9_POLNS</name>
<gene>
    <name evidence="1" type="ordered locus">Pnec_0918</name>
</gene>
<proteinExistence type="predicted"/>
<organism evidence="1">
    <name type="scientific">Polynucleobacter necessarius subsp. necessarius (strain STIR1)</name>
    <dbReference type="NCBI Taxonomy" id="452638"/>
    <lineage>
        <taxon>Bacteria</taxon>
        <taxon>Pseudomonadati</taxon>
        <taxon>Pseudomonadota</taxon>
        <taxon>Betaproteobacteria</taxon>
        <taxon>Burkholderiales</taxon>
        <taxon>Burkholderiaceae</taxon>
        <taxon>Polynucleobacter</taxon>
    </lineage>
</organism>
<sequence length="39" mass="4124">MSGIGTAICQRLAKDGFKGLLVVGQTLHAKTVGWANKRP</sequence>
<dbReference type="EMBL" id="CP001010">
    <property type="protein sequence ID" value="ACB44116.1"/>
    <property type="molecule type" value="Genomic_DNA"/>
</dbReference>
<dbReference type="STRING" id="452638.Pnec_0918"/>
<dbReference type="KEGG" id="pne:Pnec_0918"/>